<protein>
    <recommendedName>
        <fullName evidence="2">Voltage-gated hydrogen channel 1</fullName>
    </recommendedName>
    <alternativeName>
        <fullName evidence="12">Hydrogen voltage-gated channel 1</fullName>
    </alternativeName>
</protein>
<keyword evidence="10 14" id="KW-0472">Membrane</keyword>
<feature type="region of interest" description="Disordered" evidence="13">
    <location>
        <begin position="277"/>
        <end position="297"/>
    </location>
</feature>
<feature type="domain" description="Ion transport" evidence="15">
    <location>
        <begin position="149"/>
        <end position="242"/>
    </location>
</feature>
<comment type="subcellular location">
    <subcellularLocation>
        <location evidence="1">Cell membrane</location>
        <topology evidence="1">Multi-pass membrane protein</topology>
    </subcellularLocation>
</comment>
<dbReference type="GO" id="GO:0034702">
    <property type="term" value="C:monoatomic ion channel complex"/>
    <property type="evidence" value="ECO:0007669"/>
    <property type="project" value="UniProtKB-KW"/>
</dbReference>
<evidence type="ECO:0000256" key="12">
    <source>
        <dbReference type="ARBA" id="ARBA00031989"/>
    </source>
</evidence>
<accession>A0A7S1TQ72</accession>
<keyword evidence="11" id="KW-0407">Ion channel</keyword>
<name>A0A7S1TQ72_9RHOD</name>
<reference evidence="16" key="1">
    <citation type="submission" date="2021-01" db="EMBL/GenBank/DDBJ databases">
        <authorList>
            <person name="Corre E."/>
            <person name="Pelletier E."/>
            <person name="Niang G."/>
            <person name="Scheremetjew M."/>
            <person name="Finn R."/>
            <person name="Kale V."/>
            <person name="Holt S."/>
            <person name="Cochrane G."/>
            <person name="Meng A."/>
            <person name="Brown T."/>
            <person name="Cohen L."/>
        </authorList>
    </citation>
    <scope>NUCLEOTIDE SEQUENCE</scope>
    <source>
        <strain evidence="16">CCMP3124</strain>
    </source>
</reference>
<feature type="transmembrane region" description="Helical" evidence="14">
    <location>
        <begin position="163"/>
        <end position="188"/>
    </location>
</feature>
<evidence type="ECO:0000256" key="8">
    <source>
        <dbReference type="ARBA" id="ARBA00023054"/>
    </source>
</evidence>
<dbReference type="GO" id="GO:0030171">
    <property type="term" value="F:voltage-gated proton channel activity"/>
    <property type="evidence" value="ECO:0007669"/>
    <property type="project" value="InterPro"/>
</dbReference>
<evidence type="ECO:0000313" key="16">
    <source>
        <dbReference type="EMBL" id="CAD9241608.1"/>
    </source>
</evidence>
<dbReference type="EMBL" id="HBGI01005155">
    <property type="protein sequence ID" value="CAD9241608.1"/>
    <property type="molecule type" value="Transcribed_RNA"/>
</dbReference>
<dbReference type="PANTHER" id="PTHR46480:SF1">
    <property type="entry name" value="VOLTAGE-GATED HYDROGEN CHANNEL 1"/>
    <property type="match status" value="1"/>
</dbReference>
<organism evidence="16">
    <name type="scientific">Erythrolobus australicus</name>
    <dbReference type="NCBI Taxonomy" id="1077150"/>
    <lineage>
        <taxon>Eukaryota</taxon>
        <taxon>Rhodophyta</taxon>
        <taxon>Bangiophyceae</taxon>
        <taxon>Porphyridiales</taxon>
        <taxon>Porphyridiaceae</taxon>
        <taxon>Erythrolobus</taxon>
    </lineage>
</organism>
<proteinExistence type="predicted"/>
<keyword evidence="7 14" id="KW-1133">Transmembrane helix</keyword>
<keyword evidence="9" id="KW-0406">Ion transport</keyword>
<evidence type="ECO:0000256" key="6">
    <source>
        <dbReference type="ARBA" id="ARBA00022882"/>
    </source>
</evidence>
<keyword evidence="4" id="KW-1003">Cell membrane</keyword>
<evidence type="ECO:0000256" key="7">
    <source>
        <dbReference type="ARBA" id="ARBA00022989"/>
    </source>
</evidence>
<feature type="transmembrane region" description="Helical" evidence="14">
    <location>
        <begin position="195"/>
        <end position="214"/>
    </location>
</feature>
<dbReference type="PANTHER" id="PTHR46480">
    <property type="entry name" value="F20B24.22"/>
    <property type="match status" value="1"/>
</dbReference>
<feature type="region of interest" description="Disordered" evidence="13">
    <location>
        <begin position="34"/>
        <end position="55"/>
    </location>
</feature>
<dbReference type="AlphaFoldDB" id="A0A7S1TQ72"/>
<evidence type="ECO:0000256" key="13">
    <source>
        <dbReference type="SAM" id="MobiDB-lite"/>
    </source>
</evidence>
<keyword evidence="3" id="KW-0813">Transport</keyword>
<dbReference type="GO" id="GO:0005886">
    <property type="term" value="C:plasma membrane"/>
    <property type="evidence" value="ECO:0007669"/>
    <property type="project" value="UniProtKB-SubCell"/>
</dbReference>
<evidence type="ECO:0000256" key="2">
    <source>
        <dbReference type="ARBA" id="ARBA00015897"/>
    </source>
</evidence>
<dbReference type="Gene3D" id="1.20.120.350">
    <property type="entry name" value="Voltage-gated potassium channels. Chain C"/>
    <property type="match status" value="1"/>
</dbReference>
<dbReference type="InterPro" id="IPR031846">
    <property type="entry name" value="Hvcn1"/>
</dbReference>
<keyword evidence="6" id="KW-0851">Voltage-gated channel</keyword>
<evidence type="ECO:0000256" key="4">
    <source>
        <dbReference type="ARBA" id="ARBA00022475"/>
    </source>
</evidence>
<evidence type="ECO:0000256" key="1">
    <source>
        <dbReference type="ARBA" id="ARBA00004651"/>
    </source>
</evidence>
<evidence type="ECO:0000256" key="11">
    <source>
        <dbReference type="ARBA" id="ARBA00023303"/>
    </source>
</evidence>
<keyword evidence="5 14" id="KW-0812">Transmembrane</keyword>
<dbReference type="Pfam" id="PF00520">
    <property type="entry name" value="Ion_trans"/>
    <property type="match status" value="1"/>
</dbReference>
<evidence type="ECO:0000256" key="3">
    <source>
        <dbReference type="ARBA" id="ARBA00022448"/>
    </source>
</evidence>
<evidence type="ECO:0000256" key="5">
    <source>
        <dbReference type="ARBA" id="ARBA00022692"/>
    </source>
</evidence>
<keyword evidence="8" id="KW-0175">Coiled coil</keyword>
<sequence length="351" mass="39463">MKSEAVGEAELAREARANRDTLAATTETCSAEAAGWRWSARETNPRGRPSAMSRNSLAKRQGKAWHIFSMTDGAPHEDATWRERLVHFLHNRYVTYGMLILLMVDLALVITGVVLEIEALSSEVFDLEHCLEQCLEEPNHNLSDSCHHPEELGSKGLSDAESIVAWISVGILSIFLIEHLLMLVGLGVRRFFSHLFYVVDLAVVVLSLVLELVLQHAPESGLFIIARLWRFARIFHGLYQVGEKTVMEMDEELRKNLKPVHQNNLRAAAQLLRDDEGQEIRGDDSSTSPEDGALRGEPVDARIDAARRALDDETFCALVLACNRFLERPHTVEQHFAEFRKSSVEKVSSDE</sequence>
<gene>
    <name evidence="16" type="ORF">EAUS1353_LOCUS3348</name>
</gene>
<feature type="transmembrane region" description="Helical" evidence="14">
    <location>
        <begin position="93"/>
        <end position="115"/>
    </location>
</feature>
<dbReference type="InterPro" id="IPR005821">
    <property type="entry name" value="Ion_trans_dom"/>
</dbReference>
<evidence type="ECO:0000259" key="15">
    <source>
        <dbReference type="Pfam" id="PF00520"/>
    </source>
</evidence>
<evidence type="ECO:0000256" key="14">
    <source>
        <dbReference type="SAM" id="Phobius"/>
    </source>
</evidence>
<dbReference type="InterPro" id="IPR027359">
    <property type="entry name" value="Volt_channel_dom_sf"/>
</dbReference>
<evidence type="ECO:0000256" key="9">
    <source>
        <dbReference type="ARBA" id="ARBA00023065"/>
    </source>
</evidence>
<evidence type="ECO:0000256" key="10">
    <source>
        <dbReference type="ARBA" id="ARBA00023136"/>
    </source>
</evidence>